<dbReference type="AlphaFoldDB" id="A0AAD9ZC63"/>
<accession>A0AAD9ZC63</accession>
<evidence type="ECO:0000313" key="3">
    <source>
        <dbReference type="Proteomes" id="UP001276659"/>
    </source>
</evidence>
<dbReference type="EMBL" id="JASNWA010000007">
    <property type="protein sequence ID" value="KAK3173632.1"/>
    <property type="molecule type" value="Genomic_DNA"/>
</dbReference>
<reference evidence="2" key="1">
    <citation type="submission" date="2022-11" db="EMBL/GenBank/DDBJ databases">
        <title>Chromosomal genome sequence assembly and mating type (MAT) locus characterization of the leprose asexual lichenized fungus Lepraria neglecta (Nyl.) Erichsen.</title>
        <authorList>
            <person name="Allen J.L."/>
            <person name="Pfeffer B."/>
        </authorList>
    </citation>
    <scope>NUCLEOTIDE SEQUENCE</scope>
    <source>
        <strain evidence="2">Allen 5258</strain>
    </source>
</reference>
<comment type="caution">
    <text evidence="2">The sequence shown here is derived from an EMBL/GenBank/DDBJ whole genome shotgun (WGS) entry which is preliminary data.</text>
</comment>
<sequence length="238" mass="27374">MLDSRRRHSNEGNSRKPCKKGKITDAALEYCWNSQSQVPLTRRELRELDRQNAQQTLESSPPSDEREVDKSLVRKSDIPDNWTQTTLPIISPKIARLTSTDPDKDSGPYHEEVAHEYGLTYKLDSQGLLTGTVGVEWTRRPFAYHMTKLGAWNLRFEFESYCEAVTASRNLRWWTKQKRNEFVMEANKVARGPILSIGSSEKRRSSSKWHHETEASETDADELGHTPPISKDKRLETS</sequence>
<feature type="compositionally biased region" description="Basic and acidic residues" evidence="1">
    <location>
        <begin position="63"/>
        <end position="77"/>
    </location>
</feature>
<dbReference type="Proteomes" id="UP001276659">
    <property type="component" value="Unassembled WGS sequence"/>
</dbReference>
<name>A0AAD9ZC63_9LECA</name>
<keyword evidence="3" id="KW-1185">Reference proteome</keyword>
<organism evidence="2 3">
    <name type="scientific">Lepraria neglecta</name>
    <dbReference type="NCBI Taxonomy" id="209136"/>
    <lineage>
        <taxon>Eukaryota</taxon>
        <taxon>Fungi</taxon>
        <taxon>Dikarya</taxon>
        <taxon>Ascomycota</taxon>
        <taxon>Pezizomycotina</taxon>
        <taxon>Lecanoromycetes</taxon>
        <taxon>OSLEUM clade</taxon>
        <taxon>Lecanoromycetidae</taxon>
        <taxon>Lecanorales</taxon>
        <taxon>Lecanorineae</taxon>
        <taxon>Stereocaulaceae</taxon>
        <taxon>Lepraria</taxon>
    </lineage>
</organism>
<evidence type="ECO:0000256" key="1">
    <source>
        <dbReference type="SAM" id="MobiDB-lite"/>
    </source>
</evidence>
<feature type="region of interest" description="Disordered" evidence="1">
    <location>
        <begin position="196"/>
        <end position="238"/>
    </location>
</feature>
<gene>
    <name evidence="2" type="ORF">OEA41_006964</name>
</gene>
<feature type="compositionally biased region" description="Basic and acidic residues" evidence="1">
    <location>
        <begin position="200"/>
        <end position="214"/>
    </location>
</feature>
<proteinExistence type="predicted"/>
<protein>
    <submittedName>
        <fullName evidence="2">Uncharacterized protein</fullName>
    </submittedName>
</protein>
<feature type="region of interest" description="Disordered" evidence="1">
    <location>
        <begin position="1"/>
        <end position="20"/>
    </location>
</feature>
<feature type="region of interest" description="Disordered" evidence="1">
    <location>
        <begin position="51"/>
        <end position="77"/>
    </location>
</feature>
<evidence type="ECO:0000313" key="2">
    <source>
        <dbReference type="EMBL" id="KAK3173632.1"/>
    </source>
</evidence>
<feature type="compositionally biased region" description="Polar residues" evidence="1">
    <location>
        <begin position="51"/>
        <end position="62"/>
    </location>
</feature>